<gene>
    <name evidence="1" type="ORF">AVDCRST_MAG19-102</name>
</gene>
<accession>A0A6J4U8S8</accession>
<sequence>MVDDVIEALRRRYGEGWAKDDEANLRFSVDVEHLLRGVEGAHLIGDPEIEDGRVTLRVWVDYPLRDLMSADQLAYEIFGRLSEEVFYAERRFEKGDLRYPFVTGSPRHGHVGALVFSGPHAAAFADRFRQRLAGGLRYQA</sequence>
<reference evidence="1" key="1">
    <citation type="submission" date="2020-02" db="EMBL/GenBank/DDBJ databases">
        <authorList>
            <person name="Meier V. D."/>
        </authorList>
    </citation>
    <scope>NUCLEOTIDE SEQUENCE</scope>
    <source>
        <strain evidence="1">AVDCRST_MAG19</strain>
    </source>
</reference>
<organism evidence="1">
    <name type="scientific">uncultured Thermomicrobiales bacterium</name>
    <dbReference type="NCBI Taxonomy" id="1645740"/>
    <lineage>
        <taxon>Bacteria</taxon>
        <taxon>Pseudomonadati</taxon>
        <taxon>Thermomicrobiota</taxon>
        <taxon>Thermomicrobia</taxon>
        <taxon>Thermomicrobiales</taxon>
        <taxon>environmental samples</taxon>
    </lineage>
</organism>
<dbReference type="AlphaFoldDB" id="A0A6J4U8S8"/>
<dbReference type="EMBL" id="CADCWL010000005">
    <property type="protein sequence ID" value="CAA9543410.1"/>
    <property type="molecule type" value="Genomic_DNA"/>
</dbReference>
<proteinExistence type="predicted"/>
<protein>
    <submittedName>
        <fullName evidence="1">Uncharacterized protein</fullName>
    </submittedName>
</protein>
<name>A0A6J4U8S8_9BACT</name>
<evidence type="ECO:0000313" key="1">
    <source>
        <dbReference type="EMBL" id="CAA9543410.1"/>
    </source>
</evidence>